<dbReference type="EMBL" id="DP000010">
    <property type="protein sequence ID" value="ABA94655.1"/>
    <property type="molecule type" value="Genomic_DNA"/>
</dbReference>
<proteinExistence type="predicted"/>
<reference evidence="2" key="2">
    <citation type="submission" date="2005-04" db="EMBL/GenBank/DDBJ databases">
        <authorList>
            <person name="Buell C.R."/>
            <person name="Wing R.A."/>
            <person name="McCombie W.A."/>
            <person name="Ouyang S."/>
        </authorList>
    </citation>
    <scope>NUCLEOTIDE SEQUENCE</scope>
</reference>
<name>Q2R1P6_ORYSJ</name>
<organism evidence="2">
    <name type="scientific">Oryza sativa subsp. japonica</name>
    <name type="common">Rice</name>
    <dbReference type="NCBI Taxonomy" id="39947"/>
    <lineage>
        <taxon>Eukaryota</taxon>
        <taxon>Viridiplantae</taxon>
        <taxon>Streptophyta</taxon>
        <taxon>Embryophyta</taxon>
        <taxon>Tracheophyta</taxon>
        <taxon>Spermatophyta</taxon>
        <taxon>Magnoliopsida</taxon>
        <taxon>Liliopsida</taxon>
        <taxon>Poales</taxon>
        <taxon>Poaceae</taxon>
        <taxon>BOP clade</taxon>
        <taxon>Oryzoideae</taxon>
        <taxon>Oryzeae</taxon>
        <taxon>Oryzinae</taxon>
        <taxon>Oryza</taxon>
        <taxon>Oryza sativa</taxon>
    </lineage>
</organism>
<dbReference type="AlphaFoldDB" id="Q2R1P6"/>
<evidence type="ECO:0000313" key="2">
    <source>
        <dbReference type="EMBL" id="ABA94655.1"/>
    </source>
</evidence>
<gene>
    <name evidence="2" type="ordered locus">LOC_Os11g38510</name>
</gene>
<sequence>MACAAVGPAGGGGPRARRRRPEGRRAEGDGAAAAGGLQGSGASGRRWPVRAEEEAGRAAELVM</sequence>
<reference evidence="2" key="3">
    <citation type="submission" date="2006-01" db="EMBL/GenBank/DDBJ databases">
        <authorList>
            <person name="Buell R."/>
        </authorList>
    </citation>
    <scope>NUCLEOTIDE SEQUENCE</scope>
</reference>
<accession>Q2R1P6</accession>
<evidence type="ECO:0000256" key="1">
    <source>
        <dbReference type="SAM" id="MobiDB-lite"/>
    </source>
</evidence>
<protein>
    <submittedName>
        <fullName evidence="2">Uncharacterized protein</fullName>
    </submittedName>
</protein>
<feature type="region of interest" description="Disordered" evidence="1">
    <location>
        <begin position="1"/>
        <end position="63"/>
    </location>
</feature>
<reference evidence="2" key="1">
    <citation type="journal article" date="2005" name="BMC Biol.">
        <title>The sequence of rice chromosomes 11 and 12, rich in disease resistance genes and recent gene duplications.</title>
        <authorList>
            <consortium name="The rice chromosomes 11 and 12 sequencing consortia"/>
        </authorList>
    </citation>
    <scope>NUCLEOTIDE SEQUENCE [LARGE SCALE GENOMIC DNA]</scope>
</reference>